<sequence length="92" mass="10542">MVLNTKYQRENWIDENAGASDMTSQVKAWTSLWHTKVPSKQKFFAWRLAQHSVPTADVLHHRNMSQSPLCALCGAPDSWRHALLDCTMSRCI</sequence>
<keyword evidence="3" id="KW-1185">Reference proteome</keyword>
<feature type="domain" description="Reverse transcriptase zinc-binding" evidence="1">
    <location>
        <begin position="23"/>
        <end position="90"/>
    </location>
</feature>
<dbReference type="EnsemblPlants" id="TuG1812S0001752300.01.T01">
    <property type="protein sequence ID" value="TuG1812S0001752300.01.T01.s_cds45202"/>
    <property type="gene ID" value="TuG1812S0001752300.01"/>
</dbReference>
<organism evidence="2 3">
    <name type="scientific">Triticum urartu</name>
    <name type="common">Red wild einkorn</name>
    <name type="synonym">Crithodium urartu</name>
    <dbReference type="NCBI Taxonomy" id="4572"/>
    <lineage>
        <taxon>Eukaryota</taxon>
        <taxon>Viridiplantae</taxon>
        <taxon>Streptophyta</taxon>
        <taxon>Embryophyta</taxon>
        <taxon>Tracheophyta</taxon>
        <taxon>Spermatophyta</taxon>
        <taxon>Magnoliopsida</taxon>
        <taxon>Liliopsida</taxon>
        <taxon>Poales</taxon>
        <taxon>Poaceae</taxon>
        <taxon>BOP clade</taxon>
        <taxon>Pooideae</taxon>
        <taxon>Triticodae</taxon>
        <taxon>Triticeae</taxon>
        <taxon>Triticinae</taxon>
        <taxon>Triticum</taxon>
    </lineage>
</organism>
<dbReference type="InterPro" id="IPR026960">
    <property type="entry name" value="RVT-Znf"/>
</dbReference>
<dbReference type="Proteomes" id="UP000015106">
    <property type="component" value="Unassembled WGS sequence"/>
</dbReference>
<proteinExistence type="predicted"/>
<evidence type="ECO:0000313" key="3">
    <source>
        <dbReference type="Proteomes" id="UP000015106"/>
    </source>
</evidence>
<dbReference type="Pfam" id="PF13966">
    <property type="entry name" value="zf-RVT"/>
    <property type="match status" value="1"/>
</dbReference>
<accession>A0A8R7R9J1</accession>
<reference evidence="2" key="2">
    <citation type="submission" date="2022-06" db="UniProtKB">
        <authorList>
            <consortium name="EnsemblPlants"/>
        </authorList>
    </citation>
    <scope>IDENTIFICATION</scope>
</reference>
<reference evidence="3" key="1">
    <citation type="journal article" date="2013" name="Nature">
        <title>Draft genome of the wheat A-genome progenitor Triticum urartu.</title>
        <authorList>
            <person name="Ling H.Q."/>
            <person name="Zhao S."/>
            <person name="Liu D."/>
            <person name="Wang J."/>
            <person name="Sun H."/>
            <person name="Zhang C."/>
            <person name="Fan H."/>
            <person name="Li D."/>
            <person name="Dong L."/>
            <person name="Tao Y."/>
            <person name="Gao C."/>
            <person name="Wu H."/>
            <person name="Li Y."/>
            <person name="Cui Y."/>
            <person name="Guo X."/>
            <person name="Zheng S."/>
            <person name="Wang B."/>
            <person name="Yu K."/>
            <person name="Liang Q."/>
            <person name="Yang W."/>
            <person name="Lou X."/>
            <person name="Chen J."/>
            <person name="Feng M."/>
            <person name="Jian J."/>
            <person name="Zhang X."/>
            <person name="Luo G."/>
            <person name="Jiang Y."/>
            <person name="Liu J."/>
            <person name="Wang Z."/>
            <person name="Sha Y."/>
            <person name="Zhang B."/>
            <person name="Wu H."/>
            <person name="Tang D."/>
            <person name="Shen Q."/>
            <person name="Xue P."/>
            <person name="Zou S."/>
            <person name="Wang X."/>
            <person name="Liu X."/>
            <person name="Wang F."/>
            <person name="Yang Y."/>
            <person name="An X."/>
            <person name="Dong Z."/>
            <person name="Zhang K."/>
            <person name="Zhang X."/>
            <person name="Luo M.C."/>
            <person name="Dvorak J."/>
            <person name="Tong Y."/>
            <person name="Wang J."/>
            <person name="Yang H."/>
            <person name="Li Z."/>
            <person name="Wang D."/>
            <person name="Zhang A."/>
            <person name="Wang J."/>
        </authorList>
    </citation>
    <scope>NUCLEOTIDE SEQUENCE</scope>
    <source>
        <strain evidence="3">cv. G1812</strain>
    </source>
</reference>
<evidence type="ECO:0000313" key="2">
    <source>
        <dbReference type="EnsemblPlants" id="TuG1812S0001752300.01.T01.s_cds45202"/>
    </source>
</evidence>
<dbReference type="AlphaFoldDB" id="A0A8R7R9J1"/>
<dbReference type="Gramene" id="TuG1812S0001752300.01.T01">
    <property type="protein sequence ID" value="TuG1812S0001752300.01.T01.s_cds45202"/>
    <property type="gene ID" value="TuG1812S0001752300.01"/>
</dbReference>
<evidence type="ECO:0000259" key="1">
    <source>
        <dbReference type="Pfam" id="PF13966"/>
    </source>
</evidence>
<protein>
    <recommendedName>
        <fullName evidence="1">Reverse transcriptase zinc-binding domain-containing protein</fullName>
    </recommendedName>
</protein>
<name>A0A8R7R9J1_TRIUA</name>